<protein>
    <recommendedName>
        <fullName evidence="3">6,7-dimethyl-8-ribityllumazine synthase</fullName>
        <ecNumber evidence="3">2.5.1.78</ecNumber>
    </recommendedName>
</protein>
<evidence type="ECO:0000256" key="2">
    <source>
        <dbReference type="ARBA" id="ARBA00007424"/>
    </source>
</evidence>
<evidence type="ECO:0000313" key="8">
    <source>
        <dbReference type="EMBL" id="CAB4691052.1"/>
    </source>
</evidence>
<accession>A0A6J6NYP1</accession>
<evidence type="ECO:0000256" key="6">
    <source>
        <dbReference type="ARBA" id="ARBA00048785"/>
    </source>
</evidence>
<comment type="similarity">
    <text evidence="2">Belongs to the DMRL synthase family.</text>
</comment>
<organism evidence="8">
    <name type="scientific">freshwater metagenome</name>
    <dbReference type="NCBI Taxonomy" id="449393"/>
    <lineage>
        <taxon>unclassified sequences</taxon>
        <taxon>metagenomes</taxon>
        <taxon>ecological metagenomes</taxon>
    </lineage>
</organism>
<dbReference type="CDD" id="cd09209">
    <property type="entry name" value="Lumazine_synthase-I"/>
    <property type="match status" value="1"/>
</dbReference>
<dbReference type="Gene3D" id="3.40.50.960">
    <property type="entry name" value="Lumazine/riboflavin synthase"/>
    <property type="match status" value="1"/>
</dbReference>
<reference evidence="8" key="1">
    <citation type="submission" date="2020-05" db="EMBL/GenBank/DDBJ databases">
        <authorList>
            <person name="Chiriac C."/>
            <person name="Salcher M."/>
            <person name="Ghai R."/>
            <person name="Kavagutti S V."/>
        </authorList>
    </citation>
    <scope>NUCLEOTIDE SEQUENCE</scope>
</reference>
<dbReference type="NCBIfam" id="TIGR00114">
    <property type="entry name" value="lumazine-synth"/>
    <property type="match status" value="1"/>
</dbReference>
<dbReference type="GO" id="GO:0009349">
    <property type="term" value="C:riboflavin synthase complex"/>
    <property type="evidence" value="ECO:0007669"/>
    <property type="project" value="InterPro"/>
</dbReference>
<dbReference type="EC" id="2.5.1.78" evidence="3"/>
<evidence type="ECO:0000256" key="4">
    <source>
        <dbReference type="ARBA" id="ARBA00022619"/>
    </source>
</evidence>
<dbReference type="GO" id="GO:0000906">
    <property type="term" value="F:6,7-dimethyl-8-ribityllumazine synthase activity"/>
    <property type="evidence" value="ECO:0007669"/>
    <property type="project" value="UniProtKB-EC"/>
</dbReference>
<dbReference type="GO" id="GO:0005829">
    <property type="term" value="C:cytosol"/>
    <property type="evidence" value="ECO:0007669"/>
    <property type="project" value="TreeGrafter"/>
</dbReference>
<sequence>MSDQFLPYDAPLPPRSDDDEPGGPPAPAEPLAQVPADDPFAAWPQAESGAVVEDRPEPGQAIQHSAGEIEIPDGYSVIEGSPIGKRRSVAVVVSRFNGNLTNRMLRRAIDALEDAGVAPDAVTIVPVPGAFELPLAALALAKTRNYACIVALGAIVRGETPHFDYVAAEAASGLQLAGIETGVPVAFGVLTVETVAQGEARIDRAADAVASALEMADVFAQLRTTSRG</sequence>
<proteinExistence type="inferred from homology"/>
<dbReference type="InterPro" id="IPR002180">
    <property type="entry name" value="LS/RS"/>
</dbReference>
<gene>
    <name evidence="8" type="ORF">UFOPK2399_00719</name>
</gene>
<dbReference type="InterPro" id="IPR034964">
    <property type="entry name" value="LS"/>
</dbReference>
<comment type="catalytic activity">
    <reaction evidence="6">
        <text>(2S)-2-hydroxy-3-oxobutyl phosphate + 5-amino-6-(D-ribitylamino)uracil = 6,7-dimethyl-8-(1-D-ribityl)lumazine + phosphate + 2 H2O + H(+)</text>
        <dbReference type="Rhea" id="RHEA:26152"/>
        <dbReference type="ChEBI" id="CHEBI:15377"/>
        <dbReference type="ChEBI" id="CHEBI:15378"/>
        <dbReference type="ChEBI" id="CHEBI:15934"/>
        <dbReference type="ChEBI" id="CHEBI:43474"/>
        <dbReference type="ChEBI" id="CHEBI:58201"/>
        <dbReference type="ChEBI" id="CHEBI:58830"/>
        <dbReference type="EC" id="2.5.1.78"/>
    </reaction>
</comment>
<evidence type="ECO:0000256" key="5">
    <source>
        <dbReference type="ARBA" id="ARBA00022679"/>
    </source>
</evidence>
<dbReference type="InterPro" id="IPR036467">
    <property type="entry name" value="LS/RS_sf"/>
</dbReference>
<dbReference type="PANTHER" id="PTHR21058:SF0">
    <property type="entry name" value="6,7-DIMETHYL-8-RIBITYLLUMAZINE SYNTHASE"/>
    <property type="match status" value="1"/>
</dbReference>
<comment type="pathway">
    <text evidence="1">Cofactor biosynthesis; riboflavin biosynthesis; riboflavin from 2-hydroxy-3-oxobutyl phosphate and 5-amino-6-(D-ribitylamino)uracil: step 1/2.</text>
</comment>
<feature type="region of interest" description="Disordered" evidence="7">
    <location>
        <begin position="1"/>
        <end position="39"/>
    </location>
</feature>
<dbReference type="EMBL" id="CAEZXP010000001">
    <property type="protein sequence ID" value="CAB4691052.1"/>
    <property type="molecule type" value="Genomic_DNA"/>
</dbReference>
<evidence type="ECO:0000256" key="7">
    <source>
        <dbReference type="SAM" id="MobiDB-lite"/>
    </source>
</evidence>
<dbReference type="SUPFAM" id="SSF52121">
    <property type="entry name" value="Lumazine synthase"/>
    <property type="match status" value="1"/>
</dbReference>
<dbReference type="Pfam" id="PF00885">
    <property type="entry name" value="DMRL_synthase"/>
    <property type="match status" value="1"/>
</dbReference>
<dbReference type="AlphaFoldDB" id="A0A6J6NYP1"/>
<name>A0A6J6NYP1_9ZZZZ</name>
<evidence type="ECO:0000256" key="1">
    <source>
        <dbReference type="ARBA" id="ARBA00004917"/>
    </source>
</evidence>
<dbReference type="GO" id="GO:0009231">
    <property type="term" value="P:riboflavin biosynthetic process"/>
    <property type="evidence" value="ECO:0007669"/>
    <property type="project" value="UniProtKB-UniPathway"/>
</dbReference>
<dbReference type="UniPathway" id="UPA00275">
    <property type="reaction ID" value="UER00404"/>
</dbReference>
<evidence type="ECO:0000256" key="3">
    <source>
        <dbReference type="ARBA" id="ARBA00012664"/>
    </source>
</evidence>
<dbReference type="PANTHER" id="PTHR21058">
    <property type="entry name" value="6,7-DIMETHYL-8-RIBITYLLUMAZINE SYNTHASE DMRL SYNTHASE LUMAZINE SYNTHASE"/>
    <property type="match status" value="1"/>
</dbReference>
<keyword evidence="5" id="KW-0808">Transferase</keyword>
<keyword evidence="4" id="KW-0686">Riboflavin biosynthesis</keyword>
<dbReference type="HAMAP" id="MF_00178">
    <property type="entry name" value="Lumazine_synth"/>
    <property type="match status" value="1"/>
</dbReference>